<sequence>MKTKRMFFAGVAMLACSAMMAQSRLYPQLFDLTDVELTDGTFKTAMMLNDSVLLEYDAGRLMQPFEHQAGVKESGAAFRNWTGLDGHVGGHYITALAVSYASCRDEAMKQRLGERLDWCLGRLKAVQDKWNADADSRMHGYIGGVPGSREFFTRYASGEVDVVWKWWVPFYNIHKIYAGLRDAWLYAGREDARTMFIGLCDWGVNLIGGLTDGQIESSLNQEYGGMNEVFADAYQMTGDAKYLDAARKFSHKWLLNGMAARKASTIDNKHANTQVPKVVGFERVYQLDHSAEYGEAARFFWSDVAGERTIAVGGNSINEWFPTAKKYANFITSVEGVESCNSYNMLKLSEDIFLSDHDSRYADFYEGTLFNHILSTQHPRTGGYVYFTPARPQHYRVYSRVNEAMWCCVGSGMENHGKYGEFIYSHSAANDSLWVNLFIASRLDWKARKTVIEQATAFPYTPSTELTVKGKGKFTLLVRIPKWTDGRFAMTVNGEKAVYEVCKGYAAITRKWKRGDMVKVDLPMSVRIEPLNNYTDYVAFKYGPILLGAKTGQDNLRGLYADDSRMGHIAAGERKNIYTAPMLIGERDRLAAAVRPLDKTRLTFTIEGYDIENRGAEPLVLQPFSTIHDSRYMMYWLNVDHKKWHRMQAESKAREDSIQALEARTVDYIITGTQQSEADHFMKQENTRHGSFNDEYYRRAEDGFFVYSMNPGAENDDTPKALMLRYWGGDRGTVTVDIDGQTVCTLDAKGGKEGFVNVEYPIDGALLKGKKRVDVRLSSDGKGLSVYYVRITKK</sequence>
<dbReference type="Pfam" id="PF20736">
    <property type="entry name" value="Glyco_hydro127M"/>
    <property type="match status" value="1"/>
</dbReference>
<evidence type="ECO:0000259" key="3">
    <source>
        <dbReference type="Pfam" id="PF16375"/>
    </source>
</evidence>
<keyword evidence="1" id="KW-0732">Signal</keyword>
<keyword evidence="7" id="KW-1185">Reference proteome</keyword>
<dbReference type="SUPFAM" id="SSF48208">
    <property type="entry name" value="Six-hairpin glycosidases"/>
    <property type="match status" value="1"/>
</dbReference>
<accession>A0ABX2AVW3</accession>
<protein>
    <recommendedName>
        <fullName evidence="8">Glycosyl hydrolase</fullName>
    </recommendedName>
</protein>
<evidence type="ECO:0000313" key="6">
    <source>
        <dbReference type="EMBL" id="NPE14093.1"/>
    </source>
</evidence>
<evidence type="ECO:0000313" key="7">
    <source>
        <dbReference type="Proteomes" id="UP001193734"/>
    </source>
</evidence>
<dbReference type="InterPro" id="IPR008928">
    <property type="entry name" value="6-hairpin_glycosidase_sf"/>
</dbReference>
<dbReference type="InterPro" id="IPR046544">
    <property type="entry name" value="GH146_SB_dom"/>
</dbReference>
<dbReference type="Pfam" id="PF07944">
    <property type="entry name" value="Beta-AFase-like_GH127_cat"/>
    <property type="match status" value="1"/>
</dbReference>
<feature type="chain" id="PRO_5047269062" description="Glycosyl hydrolase" evidence="1">
    <location>
        <begin position="22"/>
        <end position="794"/>
    </location>
</feature>
<dbReference type="PROSITE" id="PS51257">
    <property type="entry name" value="PROKAR_LIPOPROTEIN"/>
    <property type="match status" value="1"/>
</dbReference>
<evidence type="ECO:0008006" key="8">
    <source>
        <dbReference type="Google" id="ProtNLM"/>
    </source>
</evidence>
<dbReference type="Proteomes" id="UP001193734">
    <property type="component" value="Unassembled WGS sequence"/>
</dbReference>
<dbReference type="Pfam" id="PF16375">
    <property type="entry name" value="DUF4986"/>
    <property type="match status" value="1"/>
</dbReference>
<dbReference type="PANTHER" id="PTHR31151">
    <property type="entry name" value="PROLINE-TRNA LIGASE (DUF1680)"/>
    <property type="match status" value="1"/>
</dbReference>
<feature type="domain" description="DUF4986" evidence="3">
    <location>
        <begin position="552"/>
        <end position="636"/>
    </location>
</feature>
<organism evidence="6 7">
    <name type="scientific">Xylanibacter rodentium</name>
    <dbReference type="NCBI Taxonomy" id="2736289"/>
    <lineage>
        <taxon>Bacteria</taxon>
        <taxon>Pseudomonadati</taxon>
        <taxon>Bacteroidota</taxon>
        <taxon>Bacteroidia</taxon>
        <taxon>Bacteroidales</taxon>
        <taxon>Prevotellaceae</taxon>
        <taxon>Xylanibacter</taxon>
    </lineage>
</organism>
<gene>
    <name evidence="6" type="ORF">HPS55_07105</name>
</gene>
<dbReference type="InterPro" id="IPR012878">
    <property type="entry name" value="Beta-AFase-like_GH127_cat"/>
</dbReference>
<evidence type="ECO:0000259" key="2">
    <source>
        <dbReference type="Pfam" id="PF07944"/>
    </source>
</evidence>
<comment type="caution">
    <text evidence="6">The sequence shown here is derived from an EMBL/GenBank/DDBJ whole genome shotgun (WGS) entry which is preliminary data.</text>
</comment>
<dbReference type="Pfam" id="PF20620">
    <property type="entry name" value="DUF6805"/>
    <property type="match status" value="1"/>
</dbReference>
<evidence type="ECO:0000256" key="1">
    <source>
        <dbReference type="SAM" id="SignalP"/>
    </source>
</evidence>
<dbReference type="InterPro" id="IPR049046">
    <property type="entry name" value="Beta-AFase-like_GH127_middle"/>
</dbReference>
<feature type="domain" description="Non-reducing end beta-L-arabinofuranosidase-like GH127 middle" evidence="5">
    <location>
        <begin position="433"/>
        <end position="524"/>
    </location>
</feature>
<evidence type="ECO:0000259" key="5">
    <source>
        <dbReference type="Pfam" id="PF20736"/>
    </source>
</evidence>
<feature type="domain" description="Non-reducing end beta-L-arabinofuranosidase-like GH127 catalytic" evidence="2">
    <location>
        <begin position="34"/>
        <end position="421"/>
    </location>
</feature>
<feature type="signal peptide" evidence="1">
    <location>
        <begin position="1"/>
        <end position="21"/>
    </location>
</feature>
<feature type="domain" description="Glycoside hydrolase GH146 substrate-binding" evidence="4">
    <location>
        <begin position="660"/>
        <end position="790"/>
    </location>
</feature>
<reference evidence="6 7" key="1">
    <citation type="submission" date="2020-05" db="EMBL/GenBank/DDBJ databases">
        <title>Distinct polysaccharide utilization as determinants for interspecies competition between intestinal Prevotella spp.</title>
        <authorList>
            <person name="Galvez E.J.C."/>
            <person name="Iljazovic A."/>
            <person name="Strowig T."/>
        </authorList>
    </citation>
    <scope>NUCLEOTIDE SEQUENCE [LARGE SCALE GENOMIC DNA]</scope>
    <source>
        <strain evidence="6 7">PROD</strain>
    </source>
</reference>
<evidence type="ECO:0000259" key="4">
    <source>
        <dbReference type="Pfam" id="PF20620"/>
    </source>
</evidence>
<proteinExistence type="predicted"/>
<dbReference type="InterPro" id="IPR032275">
    <property type="entry name" value="DUF4986"/>
</dbReference>
<dbReference type="RefSeq" id="WP_172176315.1">
    <property type="nucleotide sequence ID" value="NZ_CASGIA010000015.1"/>
</dbReference>
<name>A0ABX2AVW3_9BACT</name>
<dbReference type="PANTHER" id="PTHR31151:SF0">
    <property type="entry name" value="PROLINE-TRNA LIGASE (DUF1680)"/>
    <property type="match status" value="1"/>
</dbReference>
<dbReference type="GeneID" id="82157530"/>
<dbReference type="EMBL" id="JABKKE010000009">
    <property type="protein sequence ID" value="NPE14093.1"/>
    <property type="molecule type" value="Genomic_DNA"/>
</dbReference>